<organism evidence="1 2">
    <name type="scientific">Planosporangium flavigriseum</name>
    <dbReference type="NCBI Taxonomy" id="373681"/>
    <lineage>
        <taxon>Bacteria</taxon>
        <taxon>Bacillati</taxon>
        <taxon>Actinomycetota</taxon>
        <taxon>Actinomycetes</taxon>
        <taxon>Micromonosporales</taxon>
        <taxon>Micromonosporaceae</taxon>
        <taxon>Planosporangium</taxon>
    </lineage>
</organism>
<name>A0A8J3LN96_9ACTN</name>
<sequence length="244" mass="26897">MTDGATTSIVDRLMADEPVFHAGGTRVWNALPDTLRLLTASVRPGDRTLETGAGASTVIFTAAGAEHTTISPSPDEHKRIRAYCESIGLDTSRLSFIADTSDVALPALALDRPVDVAFIDGKHSFPHPVIDFHYVEQRLSVGGVLVLDDIPMPAVAVVYGFMQGSPDWELIEVADHRAAAFRKLAAADPDDNWHLQPFNRGYPDYSFAPLPQRIRLTANHRAWQGARKLRAQLRSRKRRVAPRQ</sequence>
<dbReference type="Gene3D" id="3.40.50.150">
    <property type="entry name" value="Vaccinia Virus protein VP39"/>
    <property type="match status" value="1"/>
</dbReference>
<keyword evidence="2" id="KW-1185">Reference proteome</keyword>
<proteinExistence type="predicted"/>
<comment type="caution">
    <text evidence="1">The sequence shown here is derived from an EMBL/GenBank/DDBJ whole genome shotgun (WGS) entry which is preliminary data.</text>
</comment>
<dbReference type="RefSeq" id="WP_168077720.1">
    <property type="nucleotide sequence ID" value="NZ_BAAAQJ010000003.1"/>
</dbReference>
<protein>
    <submittedName>
        <fullName evidence="1">Uncharacterized protein</fullName>
    </submittedName>
</protein>
<gene>
    <name evidence="1" type="ORF">Pfl04_20520</name>
</gene>
<evidence type="ECO:0000313" key="2">
    <source>
        <dbReference type="Proteomes" id="UP000653674"/>
    </source>
</evidence>
<evidence type="ECO:0000313" key="1">
    <source>
        <dbReference type="EMBL" id="GIG73648.1"/>
    </source>
</evidence>
<reference evidence="1" key="1">
    <citation type="submission" date="2021-01" db="EMBL/GenBank/DDBJ databases">
        <title>Whole genome shotgun sequence of Planosporangium flavigriseum NBRC 105377.</title>
        <authorList>
            <person name="Komaki H."/>
            <person name="Tamura T."/>
        </authorList>
    </citation>
    <scope>NUCLEOTIDE SEQUENCE</scope>
    <source>
        <strain evidence="1">NBRC 105377</strain>
    </source>
</reference>
<dbReference type="InterPro" id="IPR029063">
    <property type="entry name" value="SAM-dependent_MTases_sf"/>
</dbReference>
<dbReference type="Pfam" id="PF13578">
    <property type="entry name" value="Methyltransf_24"/>
    <property type="match status" value="1"/>
</dbReference>
<dbReference type="AlphaFoldDB" id="A0A8J3LN96"/>
<dbReference type="EMBL" id="BONU01000010">
    <property type="protein sequence ID" value="GIG73648.1"/>
    <property type="molecule type" value="Genomic_DNA"/>
</dbReference>
<accession>A0A8J3LN96</accession>
<dbReference type="SUPFAM" id="SSF53335">
    <property type="entry name" value="S-adenosyl-L-methionine-dependent methyltransferases"/>
    <property type="match status" value="1"/>
</dbReference>
<dbReference type="Proteomes" id="UP000653674">
    <property type="component" value="Unassembled WGS sequence"/>
</dbReference>